<organism evidence="1">
    <name type="scientific">Siphoviridae sp. ctbvd11</name>
    <dbReference type="NCBI Taxonomy" id="2825567"/>
    <lineage>
        <taxon>Viruses</taxon>
        <taxon>Duplodnaviria</taxon>
        <taxon>Heunggongvirae</taxon>
        <taxon>Uroviricota</taxon>
        <taxon>Caudoviricetes</taxon>
    </lineage>
</organism>
<reference evidence="1" key="1">
    <citation type="journal article" date="2021" name="Proc. Natl. Acad. Sci. U.S.A.">
        <title>A Catalog of Tens of Thousands of Viruses from Human Metagenomes Reveals Hidden Associations with Chronic Diseases.</title>
        <authorList>
            <person name="Tisza M.J."/>
            <person name="Buck C.B."/>
        </authorList>
    </citation>
    <scope>NUCLEOTIDE SEQUENCE</scope>
    <source>
        <strain evidence="1">Ctbvd11</strain>
    </source>
</reference>
<proteinExistence type="predicted"/>
<protein>
    <submittedName>
        <fullName evidence="1">Uncharacterized protein</fullName>
    </submittedName>
</protein>
<evidence type="ECO:0000313" key="1">
    <source>
        <dbReference type="EMBL" id="DAE17164.1"/>
    </source>
</evidence>
<accession>A0A8S5QF55</accession>
<dbReference type="EMBL" id="BK015636">
    <property type="protein sequence ID" value="DAE17164.1"/>
    <property type="molecule type" value="Genomic_DNA"/>
</dbReference>
<sequence>MPRLFDLPYIPNRTGIQQRHRNLSRYKMLHRFAYTETMSGLRDDIPTLLFYAPFALLKDTCEYLCRMMTGSVEDMIITPSHSCRRKNGKIYWRQEVQIIGLDTDFLTMESLSQMIVHRMETICNCKIRHYRLETFLNL</sequence>
<name>A0A8S5QF55_9CAUD</name>